<keyword evidence="2 3" id="KW-0560">Oxidoreductase</keyword>
<dbReference type="PRINTS" id="PR00080">
    <property type="entry name" value="SDRFAMILY"/>
</dbReference>
<dbReference type="InterPro" id="IPR036291">
    <property type="entry name" value="NAD(P)-bd_dom_sf"/>
</dbReference>
<proteinExistence type="inferred from homology"/>
<reference evidence="3 4" key="1">
    <citation type="submission" date="2020-08" db="EMBL/GenBank/DDBJ databases">
        <authorList>
            <person name="Mo P."/>
        </authorList>
    </citation>
    <scope>NUCLEOTIDE SEQUENCE [LARGE SCALE GENOMIC DNA]</scope>
    <source>
        <strain evidence="3 4">CGMCC 4.1532</strain>
    </source>
</reference>
<comment type="similarity">
    <text evidence="1">Belongs to the short-chain dehydrogenases/reductases (SDR) family.</text>
</comment>
<dbReference type="RefSeq" id="WP_185717156.1">
    <property type="nucleotide sequence ID" value="NZ_BAAAWI010000001.1"/>
</dbReference>
<evidence type="ECO:0000256" key="2">
    <source>
        <dbReference type="ARBA" id="ARBA00023002"/>
    </source>
</evidence>
<dbReference type="FunFam" id="3.40.50.720:FF:000084">
    <property type="entry name" value="Short-chain dehydrogenase reductase"/>
    <property type="match status" value="1"/>
</dbReference>
<dbReference type="PANTHER" id="PTHR24321:SF15">
    <property type="entry name" value="OXIDOREDUCTASE UCPA"/>
    <property type="match status" value="1"/>
</dbReference>
<dbReference type="PANTHER" id="PTHR24321">
    <property type="entry name" value="DEHYDROGENASES, SHORT CHAIN"/>
    <property type="match status" value="1"/>
</dbReference>
<organism evidence="3 4">
    <name type="scientific">Pseudonocardia petroleophila</name>
    <dbReference type="NCBI Taxonomy" id="37331"/>
    <lineage>
        <taxon>Bacteria</taxon>
        <taxon>Bacillati</taxon>
        <taxon>Actinomycetota</taxon>
        <taxon>Actinomycetes</taxon>
        <taxon>Pseudonocardiales</taxon>
        <taxon>Pseudonocardiaceae</taxon>
        <taxon>Pseudonocardia</taxon>
    </lineage>
</organism>
<dbReference type="Proteomes" id="UP000515728">
    <property type="component" value="Chromosome"/>
</dbReference>
<protein>
    <submittedName>
        <fullName evidence="3">Glucose 1-dehydrogenase</fullName>
        <ecNumber evidence="3">1.1.1.47</ecNumber>
    </submittedName>
</protein>
<dbReference type="InterPro" id="IPR002347">
    <property type="entry name" value="SDR_fam"/>
</dbReference>
<dbReference type="KEGG" id="ppel:H6H00_19380"/>
<evidence type="ECO:0000256" key="1">
    <source>
        <dbReference type="ARBA" id="ARBA00006484"/>
    </source>
</evidence>
<sequence>MGDRLAGKVALISGAARGQGAAHAALLASEGARLVIGDILADELAAVAETLTAKGHDVVAHVFDVRDEDGWNAAVALAEERFGRLDILVNNAGVLDMAGVEATTRESWDRIIATNQTGVWLGMKAAAEAMRRAGGGSIINTSSIYGLIGSGGATAYQATKGAVRLLTKTAAIEFAGAGIRVNSVHPGIVDTPMVSDDVPAEVIPIIVGATPLQRMARPEEISYGVLFLASDEASYVTGSELVIDGGYSTQ</sequence>
<dbReference type="EC" id="1.1.1.47" evidence="3"/>
<dbReference type="EMBL" id="CP060131">
    <property type="protein sequence ID" value="QNG50394.1"/>
    <property type="molecule type" value="Genomic_DNA"/>
</dbReference>
<dbReference type="Pfam" id="PF13561">
    <property type="entry name" value="adh_short_C2"/>
    <property type="match status" value="1"/>
</dbReference>
<gene>
    <name evidence="3" type="ORF">H6H00_19380</name>
</gene>
<accession>A0A7G7MC83</accession>
<evidence type="ECO:0000313" key="3">
    <source>
        <dbReference type="EMBL" id="QNG50394.1"/>
    </source>
</evidence>
<dbReference type="AlphaFoldDB" id="A0A7G7MC83"/>
<dbReference type="PRINTS" id="PR00081">
    <property type="entry name" value="GDHRDH"/>
</dbReference>
<dbReference type="Gene3D" id="3.40.50.720">
    <property type="entry name" value="NAD(P)-binding Rossmann-like Domain"/>
    <property type="match status" value="1"/>
</dbReference>
<dbReference type="SUPFAM" id="SSF51735">
    <property type="entry name" value="NAD(P)-binding Rossmann-fold domains"/>
    <property type="match status" value="1"/>
</dbReference>
<name>A0A7G7MC83_9PSEU</name>
<keyword evidence="4" id="KW-1185">Reference proteome</keyword>
<dbReference type="NCBIfam" id="NF005559">
    <property type="entry name" value="PRK07231.1"/>
    <property type="match status" value="1"/>
</dbReference>
<evidence type="ECO:0000313" key="4">
    <source>
        <dbReference type="Proteomes" id="UP000515728"/>
    </source>
</evidence>
<dbReference type="GO" id="GO:0047936">
    <property type="term" value="F:glucose 1-dehydrogenase [NAD(P)+] activity"/>
    <property type="evidence" value="ECO:0007669"/>
    <property type="project" value="UniProtKB-EC"/>
</dbReference>